<gene>
    <name evidence="3" type="ORF">CD29_05935</name>
</gene>
<dbReference type="GO" id="GO:0003677">
    <property type="term" value="F:DNA binding"/>
    <property type="evidence" value="ECO:0007669"/>
    <property type="project" value="InterPro"/>
</dbReference>
<dbReference type="InterPro" id="IPR050639">
    <property type="entry name" value="SSR_resolvase"/>
</dbReference>
<comment type="similarity">
    <text evidence="1">Belongs to the site-specific recombinase resolvase family.</text>
</comment>
<dbReference type="EMBL" id="JPVN01000005">
    <property type="protein sequence ID" value="KGR79637.1"/>
    <property type="molecule type" value="Genomic_DNA"/>
</dbReference>
<accession>A0A0A3IXU3</accession>
<dbReference type="SUPFAM" id="SSF53041">
    <property type="entry name" value="Resolvase-like"/>
    <property type="match status" value="1"/>
</dbReference>
<dbReference type="InterPro" id="IPR036162">
    <property type="entry name" value="Resolvase-like_N_sf"/>
</dbReference>
<dbReference type="Gene3D" id="3.40.50.1390">
    <property type="entry name" value="Resolvase, N-terminal catalytic domain"/>
    <property type="match status" value="1"/>
</dbReference>
<dbReference type="SMART" id="SM00857">
    <property type="entry name" value="Resolvase"/>
    <property type="match status" value="1"/>
</dbReference>
<protein>
    <submittedName>
        <fullName evidence="3">Resolvase</fullName>
    </submittedName>
</protein>
<dbReference type="STRING" id="1384049.CD29_05935"/>
<dbReference type="eggNOG" id="COG1961">
    <property type="taxonomic scope" value="Bacteria"/>
</dbReference>
<evidence type="ECO:0000259" key="2">
    <source>
        <dbReference type="PROSITE" id="PS51736"/>
    </source>
</evidence>
<proteinExistence type="inferred from homology"/>
<evidence type="ECO:0000313" key="3">
    <source>
        <dbReference type="EMBL" id="KGR79637.1"/>
    </source>
</evidence>
<evidence type="ECO:0000256" key="1">
    <source>
        <dbReference type="ARBA" id="ARBA00009913"/>
    </source>
</evidence>
<dbReference type="PROSITE" id="PS51736">
    <property type="entry name" value="RECOMBINASES_3"/>
    <property type="match status" value="1"/>
</dbReference>
<dbReference type="Proteomes" id="UP000030416">
    <property type="component" value="Unassembled WGS sequence"/>
</dbReference>
<dbReference type="InterPro" id="IPR006119">
    <property type="entry name" value="Resolv_N"/>
</dbReference>
<reference evidence="3 4" key="1">
    <citation type="submission" date="2014-02" db="EMBL/GenBank/DDBJ databases">
        <title>Draft genome sequence of Lysinibacillus manganicus DSM 26584T.</title>
        <authorList>
            <person name="Zhang F."/>
            <person name="Wang G."/>
            <person name="Zhang L."/>
        </authorList>
    </citation>
    <scope>NUCLEOTIDE SEQUENCE [LARGE SCALE GENOMIC DNA]</scope>
    <source>
        <strain evidence="3 4">DSM 26584</strain>
    </source>
</reference>
<dbReference type="AlphaFoldDB" id="A0A0A3IXU3"/>
<dbReference type="PANTHER" id="PTHR30461:SF26">
    <property type="entry name" value="RESOLVASE HOMOLOG YNEB"/>
    <property type="match status" value="1"/>
</dbReference>
<keyword evidence="4" id="KW-1185">Reference proteome</keyword>
<feature type="domain" description="Resolvase/invertase-type recombinase catalytic" evidence="2">
    <location>
        <begin position="7"/>
        <end position="152"/>
    </location>
</feature>
<organism evidence="3 4">
    <name type="scientific">Ureibacillus manganicus DSM 26584</name>
    <dbReference type="NCBI Taxonomy" id="1384049"/>
    <lineage>
        <taxon>Bacteria</taxon>
        <taxon>Bacillati</taxon>
        <taxon>Bacillota</taxon>
        <taxon>Bacilli</taxon>
        <taxon>Bacillales</taxon>
        <taxon>Caryophanaceae</taxon>
        <taxon>Ureibacillus</taxon>
    </lineage>
</organism>
<dbReference type="GO" id="GO:0000150">
    <property type="term" value="F:DNA strand exchange activity"/>
    <property type="evidence" value="ECO:0007669"/>
    <property type="project" value="InterPro"/>
</dbReference>
<evidence type="ECO:0000313" key="4">
    <source>
        <dbReference type="Proteomes" id="UP000030416"/>
    </source>
</evidence>
<sequence>MMNKKRTAVIYARVSTEKNSQETSLTRQLDELQKYAGQMGYAELASFQDQHSGYEVDRDGLLEMMDYIKEHKVEALFIQDETRLGRGHARMAVIHLLQKYETTIYSLNDVGPISLNEMDTMLLEILAIVEEYQRKIHNAKIRRGMRRAVENGYKPELNLKDRGNHEGRERIEVPIEEIVNLRNKGLTFNEIASTLRGVGFQVSKATVHRRYQEYMDGNEESSPVPNFRK</sequence>
<comment type="caution">
    <text evidence="3">The sequence shown here is derived from an EMBL/GenBank/DDBJ whole genome shotgun (WGS) entry which is preliminary data.</text>
</comment>
<dbReference type="Pfam" id="PF00239">
    <property type="entry name" value="Resolvase"/>
    <property type="match status" value="1"/>
</dbReference>
<name>A0A0A3IXU3_9BACL</name>
<dbReference type="CDD" id="cd00338">
    <property type="entry name" value="Ser_Recombinase"/>
    <property type="match status" value="1"/>
</dbReference>
<dbReference type="PANTHER" id="PTHR30461">
    <property type="entry name" value="DNA-INVERTASE FROM LAMBDOID PROPHAGE"/>
    <property type="match status" value="1"/>
</dbReference>
<dbReference type="OrthoDB" id="2731197at2"/>